<protein>
    <submittedName>
        <fullName evidence="1">Uncharacterized protein</fullName>
    </submittedName>
</protein>
<proteinExistence type="predicted"/>
<organism evidence="1 3">
    <name type="scientific">Nesidiocoris tenuis</name>
    <dbReference type="NCBI Taxonomy" id="355587"/>
    <lineage>
        <taxon>Eukaryota</taxon>
        <taxon>Metazoa</taxon>
        <taxon>Ecdysozoa</taxon>
        <taxon>Arthropoda</taxon>
        <taxon>Hexapoda</taxon>
        <taxon>Insecta</taxon>
        <taxon>Pterygota</taxon>
        <taxon>Neoptera</taxon>
        <taxon>Paraneoptera</taxon>
        <taxon>Hemiptera</taxon>
        <taxon>Heteroptera</taxon>
        <taxon>Panheteroptera</taxon>
        <taxon>Cimicomorpha</taxon>
        <taxon>Miridae</taxon>
        <taxon>Dicyphina</taxon>
        <taxon>Nesidiocoris</taxon>
    </lineage>
</organism>
<dbReference type="EMBL" id="CADCXU010000570">
    <property type="protein sequence ID" value="CAA9993489.1"/>
    <property type="molecule type" value="Genomic_DNA"/>
</dbReference>
<feature type="non-terminal residue" evidence="1">
    <location>
        <position position="51"/>
    </location>
</feature>
<dbReference type="AlphaFoldDB" id="A0A6H5FVQ5"/>
<accession>A0A6H5FVQ5</accession>
<dbReference type="EMBL" id="CADCXU010000592">
    <property type="protein sequence ID" value="CAA9993499.1"/>
    <property type="molecule type" value="Genomic_DNA"/>
</dbReference>
<dbReference type="InterPro" id="IPR011989">
    <property type="entry name" value="ARM-like"/>
</dbReference>
<evidence type="ECO:0000313" key="2">
    <source>
        <dbReference type="EMBL" id="CAA9993499.1"/>
    </source>
</evidence>
<keyword evidence="3" id="KW-1185">Reference proteome</keyword>
<evidence type="ECO:0000313" key="3">
    <source>
        <dbReference type="Proteomes" id="UP000479000"/>
    </source>
</evidence>
<sequence length="51" mass="5707">MLACESTHWSDRKDGLVSLSAYLQAGNTLSPHQLSRITENFTKMLSDSHTK</sequence>
<dbReference type="Proteomes" id="UP000479000">
    <property type="component" value="Unassembled WGS sequence"/>
</dbReference>
<name>A0A6H5FVQ5_9HEMI</name>
<reference evidence="1 3" key="1">
    <citation type="submission" date="2020-02" db="EMBL/GenBank/DDBJ databases">
        <authorList>
            <person name="Ferguson B K."/>
        </authorList>
    </citation>
    <scope>NUCLEOTIDE SEQUENCE [LARGE SCALE GENOMIC DNA]</scope>
</reference>
<gene>
    <name evidence="1" type="ORF">NTEN_LOCUS442</name>
    <name evidence="2" type="ORF">NTEN_LOCUS446</name>
</gene>
<dbReference type="OrthoDB" id="46159at2759"/>
<evidence type="ECO:0000313" key="1">
    <source>
        <dbReference type="EMBL" id="CAA9993489.1"/>
    </source>
</evidence>
<dbReference type="Gene3D" id="1.25.10.10">
    <property type="entry name" value="Leucine-rich Repeat Variant"/>
    <property type="match status" value="1"/>
</dbReference>